<keyword evidence="1" id="KW-0805">Transcription regulation</keyword>
<dbReference type="InterPro" id="IPR018062">
    <property type="entry name" value="HTH_AraC-typ_CS"/>
</dbReference>
<keyword evidence="7" id="KW-1185">Reference proteome</keyword>
<evidence type="ECO:0000256" key="2">
    <source>
        <dbReference type="ARBA" id="ARBA00023125"/>
    </source>
</evidence>
<feature type="transmembrane region" description="Helical" evidence="4">
    <location>
        <begin position="12"/>
        <end position="37"/>
    </location>
</feature>
<accession>A0ABY4RV49</accession>
<dbReference type="Gene3D" id="1.10.10.60">
    <property type="entry name" value="Homeodomain-like"/>
    <property type="match status" value="2"/>
</dbReference>
<evidence type="ECO:0000313" key="6">
    <source>
        <dbReference type="EMBL" id="UQZ86118.1"/>
    </source>
</evidence>
<protein>
    <submittedName>
        <fullName evidence="6">HTH-type transcriptional regulator YesS</fullName>
    </submittedName>
</protein>
<proteinExistence type="predicted"/>
<gene>
    <name evidence="6" type="primary">yesS_56</name>
    <name evidence="6" type="ORF">SK3146_05410</name>
</gene>
<dbReference type="PROSITE" id="PS01124">
    <property type="entry name" value="HTH_ARAC_FAMILY_2"/>
    <property type="match status" value="1"/>
</dbReference>
<evidence type="ECO:0000256" key="1">
    <source>
        <dbReference type="ARBA" id="ARBA00023015"/>
    </source>
</evidence>
<sequence length="754" mass="86647">MYQAQPKKTSLFVTILISFLVIVLLFFALDMVAFVFFKSKYQDELIRYNRLTLQNTAERYNTHFNRIKSVLYQSYNDTDVVGFNRQLLTKDENDIDYLQGKKIIGLLRAEVFNPQLYLDNMIVYYNSKSMTFDKDGSSQAEDQYNLLYTSEQYPFDSWSKQLAESPNFSILPVSDFYTGWNVPEKKSLLPISFKLPDSNYMITAFMDIAKAQEAFFDDTDNARRFMIIDKNGTALYPAAGEWSSGDLPAFSPGSNYVLEDGYYYFKETDADGITYVTTVPNAAIASQLNRLMVTLLVLFILSLALGIAVSFYYSKRINRPVKQLISSIVNGSSSELMKAASSISEFAFIHNKIMDLVKEKNVIQSELSSKQSILKSYNYINKLKSINTDISEWKDFMAAEESFTIVLYLLRFRSGPFDDNLIKKERAAYYFREHIALIFSERFPGCHTFQMEKNQILTVITGRQEKEQIAEVLRELKIVFDRDKDYSLFTVAVSSWFEHSTQFNHAYRQVLEMVKQAKLEEETQIMLENRAVPSASTLSPAQDQELNARLQAGDESGSLELVVRFLDDMYAKEASITQFASFAGWLEAKIWKFMDLYGIGPGASWPLKPLMQQLKECCTLEEYKKTCRDILKLVAALISEKKEESDPIVTFVMDHLHTKYGDDLSLDYLADKLNMSSAYLSVYIKEKTGVNFSDHLNDIRIRKAQELLAGTDSSINDVSVQIGYRNITSFNRMFKKWTGMTPSEYRRSAMVAQR</sequence>
<evidence type="ECO:0000259" key="5">
    <source>
        <dbReference type="PROSITE" id="PS01124"/>
    </source>
</evidence>
<name>A0ABY4RV49_9BACL</name>
<dbReference type="Proteomes" id="UP001057134">
    <property type="component" value="Chromosome"/>
</dbReference>
<dbReference type="InterPro" id="IPR009057">
    <property type="entry name" value="Homeodomain-like_sf"/>
</dbReference>
<dbReference type="SMART" id="SM00342">
    <property type="entry name" value="HTH_ARAC"/>
    <property type="match status" value="1"/>
</dbReference>
<reference evidence="6" key="1">
    <citation type="submission" date="2018-02" db="EMBL/GenBank/DDBJ databases">
        <authorList>
            <person name="Kim S.-K."/>
            <person name="Jung H.-I."/>
            <person name="Lee S.-W."/>
        </authorList>
    </citation>
    <scope>NUCLEOTIDE SEQUENCE</scope>
    <source>
        <strain evidence="6">SK3146</strain>
    </source>
</reference>
<dbReference type="SUPFAM" id="SSF46689">
    <property type="entry name" value="Homeodomain-like"/>
    <property type="match status" value="1"/>
</dbReference>
<evidence type="ECO:0000313" key="7">
    <source>
        <dbReference type="Proteomes" id="UP001057134"/>
    </source>
</evidence>
<dbReference type="PANTHER" id="PTHR43280:SF28">
    <property type="entry name" value="HTH-TYPE TRANSCRIPTIONAL ACTIVATOR RHAS"/>
    <property type="match status" value="1"/>
</dbReference>
<dbReference type="PANTHER" id="PTHR43280">
    <property type="entry name" value="ARAC-FAMILY TRANSCRIPTIONAL REGULATOR"/>
    <property type="match status" value="1"/>
</dbReference>
<keyword evidence="4" id="KW-0812">Transmembrane</keyword>
<dbReference type="Pfam" id="PF12833">
    <property type="entry name" value="HTH_18"/>
    <property type="match status" value="1"/>
</dbReference>
<keyword evidence="2" id="KW-0238">DNA-binding</keyword>
<keyword evidence="4" id="KW-0472">Membrane</keyword>
<dbReference type="InterPro" id="IPR020449">
    <property type="entry name" value="Tscrpt_reg_AraC-type_HTH"/>
</dbReference>
<evidence type="ECO:0000256" key="3">
    <source>
        <dbReference type="ARBA" id="ARBA00023163"/>
    </source>
</evidence>
<dbReference type="PROSITE" id="PS00041">
    <property type="entry name" value="HTH_ARAC_FAMILY_1"/>
    <property type="match status" value="1"/>
</dbReference>
<dbReference type="RefSeq" id="WP_249861683.1">
    <property type="nucleotide sequence ID" value="NZ_CP027059.1"/>
</dbReference>
<keyword evidence="3" id="KW-0804">Transcription</keyword>
<organism evidence="6 7">
    <name type="scientific">Paenibacillus konkukensis</name>
    <dbReference type="NCBI Taxonomy" id="2020716"/>
    <lineage>
        <taxon>Bacteria</taxon>
        <taxon>Bacillati</taxon>
        <taxon>Bacillota</taxon>
        <taxon>Bacilli</taxon>
        <taxon>Bacillales</taxon>
        <taxon>Paenibacillaceae</taxon>
        <taxon>Paenibacillus</taxon>
    </lineage>
</organism>
<dbReference type="InterPro" id="IPR018060">
    <property type="entry name" value="HTH_AraC"/>
</dbReference>
<dbReference type="EMBL" id="CP027059">
    <property type="protein sequence ID" value="UQZ86118.1"/>
    <property type="molecule type" value="Genomic_DNA"/>
</dbReference>
<reference evidence="6" key="2">
    <citation type="journal article" date="2021" name="J Anim Sci Technol">
        <title>Complete genome sequence of Paenibacillus konkukensis sp. nov. SK3146 as a potential probiotic strain.</title>
        <authorList>
            <person name="Jung H.I."/>
            <person name="Park S."/>
            <person name="Niu K.M."/>
            <person name="Lee S.W."/>
            <person name="Kothari D."/>
            <person name="Yi K.J."/>
            <person name="Kim S.K."/>
        </authorList>
    </citation>
    <scope>NUCLEOTIDE SEQUENCE</scope>
    <source>
        <strain evidence="6">SK3146</strain>
    </source>
</reference>
<feature type="domain" description="HTH araC/xylS-type" evidence="5">
    <location>
        <begin position="646"/>
        <end position="748"/>
    </location>
</feature>
<dbReference type="PRINTS" id="PR00032">
    <property type="entry name" value="HTHARAC"/>
</dbReference>
<keyword evidence="4" id="KW-1133">Transmembrane helix</keyword>
<feature type="transmembrane region" description="Helical" evidence="4">
    <location>
        <begin position="291"/>
        <end position="313"/>
    </location>
</feature>
<evidence type="ECO:0000256" key="4">
    <source>
        <dbReference type="SAM" id="Phobius"/>
    </source>
</evidence>